<organism evidence="2 3">
    <name type="scientific">Caenispirillum salinarum AK4</name>
    <dbReference type="NCBI Taxonomy" id="1238182"/>
    <lineage>
        <taxon>Bacteria</taxon>
        <taxon>Pseudomonadati</taxon>
        <taxon>Pseudomonadota</taxon>
        <taxon>Alphaproteobacteria</taxon>
        <taxon>Rhodospirillales</taxon>
        <taxon>Novispirillaceae</taxon>
        <taxon>Caenispirillum</taxon>
    </lineage>
</organism>
<sequence length="178" mass="18451">MRLIRTVAVLSLTAVAGGLALAAADAPATDAAYAAGALHASLARPGSAIAIEAETGTRLRVRAEAVESDQGMIRVALFADADAFDGSADDARPLEVQAVPAAPGRVTAVFDGLSPGRYAVRVLHDENDNGILDRVFGLFTLEGEGVSNDADPERARFDQAAFEVPKTGSVTVDVDLQY</sequence>
<gene>
    <name evidence="2" type="ORF">C882_1796</name>
</gene>
<dbReference type="EMBL" id="ANHY01000020">
    <property type="protein sequence ID" value="EKV27294.1"/>
    <property type="molecule type" value="Genomic_DNA"/>
</dbReference>
<dbReference type="RefSeq" id="WP_009542192.1">
    <property type="nucleotide sequence ID" value="NZ_ANHY01000020.1"/>
</dbReference>
<feature type="chain" id="PRO_5003931277" description="DUF2141 domain-containing protein" evidence="1">
    <location>
        <begin position="23"/>
        <end position="178"/>
    </location>
</feature>
<keyword evidence="1" id="KW-0732">Signal</keyword>
<evidence type="ECO:0000313" key="2">
    <source>
        <dbReference type="EMBL" id="EKV27294.1"/>
    </source>
</evidence>
<evidence type="ECO:0000256" key="1">
    <source>
        <dbReference type="SAM" id="SignalP"/>
    </source>
</evidence>
<feature type="signal peptide" evidence="1">
    <location>
        <begin position="1"/>
        <end position="22"/>
    </location>
</feature>
<dbReference type="Pfam" id="PF09912">
    <property type="entry name" value="DUF2141"/>
    <property type="match status" value="1"/>
</dbReference>
<dbReference type="eggNOG" id="COG4704">
    <property type="taxonomic scope" value="Bacteria"/>
</dbReference>
<proteinExistence type="predicted"/>
<dbReference type="OrthoDB" id="7189112at2"/>
<keyword evidence="3" id="KW-1185">Reference proteome</keyword>
<dbReference type="InterPro" id="IPR018673">
    <property type="entry name" value="DUF2141"/>
</dbReference>
<accession>K9GRD1</accession>
<reference evidence="2 3" key="1">
    <citation type="journal article" date="2013" name="Genome Announc.">
        <title>Draft Genome Sequence of an Alphaproteobacterium, Caenispirillum salinarum AK4(T), Isolated from a Solar Saltern.</title>
        <authorList>
            <person name="Khatri I."/>
            <person name="Singh A."/>
            <person name="Korpole S."/>
            <person name="Pinnaka A.K."/>
            <person name="Subramanian S."/>
        </authorList>
    </citation>
    <scope>NUCLEOTIDE SEQUENCE [LARGE SCALE GENOMIC DNA]</scope>
    <source>
        <strain evidence="2 3">AK4</strain>
    </source>
</reference>
<evidence type="ECO:0000313" key="3">
    <source>
        <dbReference type="Proteomes" id="UP000009881"/>
    </source>
</evidence>
<dbReference type="Proteomes" id="UP000009881">
    <property type="component" value="Unassembled WGS sequence"/>
</dbReference>
<comment type="caution">
    <text evidence="2">The sequence shown here is derived from an EMBL/GenBank/DDBJ whole genome shotgun (WGS) entry which is preliminary data.</text>
</comment>
<name>K9GRD1_9PROT</name>
<protein>
    <recommendedName>
        <fullName evidence="4">DUF2141 domain-containing protein</fullName>
    </recommendedName>
</protein>
<dbReference type="AlphaFoldDB" id="K9GRD1"/>
<evidence type="ECO:0008006" key="4">
    <source>
        <dbReference type="Google" id="ProtNLM"/>
    </source>
</evidence>
<dbReference type="STRING" id="1238182.C882_1796"/>